<reference evidence="1" key="1">
    <citation type="submission" date="2010-05" db="EMBL/GenBank/DDBJ databases">
        <title>The draft genome of Desulfonatronospira thiodismutans ASO3-1.</title>
        <authorList>
            <consortium name="US DOE Joint Genome Institute (JGI-PGF)"/>
            <person name="Lucas S."/>
            <person name="Copeland A."/>
            <person name="Lapidus A."/>
            <person name="Cheng J.-F."/>
            <person name="Bruce D."/>
            <person name="Goodwin L."/>
            <person name="Pitluck S."/>
            <person name="Chertkov O."/>
            <person name="Brettin T."/>
            <person name="Detter J.C."/>
            <person name="Han C."/>
            <person name="Land M.L."/>
            <person name="Hauser L."/>
            <person name="Kyrpides N."/>
            <person name="Mikhailova N."/>
            <person name="Muyzer G."/>
            <person name="Woyke T."/>
        </authorList>
    </citation>
    <scope>NUCLEOTIDE SEQUENCE [LARGE SCALE GENOMIC DNA]</scope>
    <source>
        <strain evidence="1">ASO3-1</strain>
    </source>
</reference>
<protein>
    <submittedName>
        <fullName evidence="1">Uncharacterized protein</fullName>
    </submittedName>
</protein>
<gene>
    <name evidence="1" type="ORF">Dthio_PD0600</name>
</gene>
<evidence type="ECO:0000313" key="1">
    <source>
        <dbReference type="EMBL" id="EFI33274.1"/>
    </source>
</evidence>
<organism evidence="1 2">
    <name type="scientific">Desulfonatronospira thiodismutans ASO3-1</name>
    <dbReference type="NCBI Taxonomy" id="555779"/>
    <lineage>
        <taxon>Bacteria</taxon>
        <taxon>Pseudomonadati</taxon>
        <taxon>Thermodesulfobacteriota</taxon>
        <taxon>Desulfovibrionia</taxon>
        <taxon>Desulfovibrionales</taxon>
        <taxon>Desulfonatronovibrionaceae</taxon>
        <taxon>Desulfonatronospira</taxon>
    </lineage>
</organism>
<name>D6SRF8_9BACT</name>
<proteinExistence type="predicted"/>
<evidence type="ECO:0000313" key="2">
    <source>
        <dbReference type="Proteomes" id="UP000005496"/>
    </source>
</evidence>
<sequence>MPKSAWGQSPRHLAFTITKITSSKFRDPAQTYTGEGQSPDLGAIINTEDPLNGYVVIIFLLASVQRISYMMSAGYDVLGNLCYEKNPRSLFQAGQAG</sequence>
<keyword evidence="2" id="KW-1185">Reference proteome</keyword>
<dbReference type="Proteomes" id="UP000005496">
    <property type="component" value="Unassembled WGS sequence"/>
</dbReference>
<dbReference type="EMBL" id="ACJN02000003">
    <property type="protein sequence ID" value="EFI33274.1"/>
    <property type="molecule type" value="Genomic_DNA"/>
</dbReference>
<dbReference type="AlphaFoldDB" id="D6SRF8"/>
<accession>D6SRF8</accession>
<comment type="caution">
    <text evidence="1">The sequence shown here is derived from an EMBL/GenBank/DDBJ whole genome shotgun (WGS) entry which is preliminary data.</text>
</comment>